<evidence type="ECO:0000313" key="5">
    <source>
        <dbReference type="Proteomes" id="UP000317494"/>
    </source>
</evidence>
<dbReference type="SMART" id="SM00355">
    <property type="entry name" value="ZnF_C2H2"/>
    <property type="match status" value="2"/>
</dbReference>
<dbReference type="EMBL" id="QEAN01000261">
    <property type="protein sequence ID" value="TPX41675.1"/>
    <property type="molecule type" value="Genomic_DNA"/>
</dbReference>
<dbReference type="GO" id="GO:0008270">
    <property type="term" value="F:zinc ion binding"/>
    <property type="evidence" value="ECO:0007669"/>
    <property type="project" value="UniProtKB-KW"/>
</dbReference>
<dbReference type="InterPro" id="IPR036236">
    <property type="entry name" value="Znf_C2H2_sf"/>
</dbReference>
<feature type="region of interest" description="Disordered" evidence="2">
    <location>
        <begin position="153"/>
        <end position="180"/>
    </location>
</feature>
<dbReference type="SUPFAM" id="SSF57667">
    <property type="entry name" value="beta-beta-alpha zinc fingers"/>
    <property type="match status" value="1"/>
</dbReference>
<dbReference type="Proteomes" id="UP000317494">
    <property type="component" value="Unassembled WGS sequence"/>
</dbReference>
<feature type="compositionally biased region" description="Polar residues" evidence="2">
    <location>
        <begin position="158"/>
        <end position="171"/>
    </location>
</feature>
<reference evidence="4 5" key="1">
    <citation type="journal article" date="2019" name="Sci. Rep.">
        <title>Comparative genomics of chytrid fungi reveal insights into the obligate biotrophic and pathogenic lifestyle of Synchytrium endobioticum.</title>
        <authorList>
            <person name="van de Vossenberg B.T.L.H."/>
            <person name="Warris S."/>
            <person name="Nguyen H.D.T."/>
            <person name="van Gent-Pelzer M.P.E."/>
            <person name="Joly D.L."/>
            <person name="van de Geest H.C."/>
            <person name="Bonants P.J.M."/>
            <person name="Smith D.S."/>
            <person name="Levesque C.A."/>
            <person name="van der Lee T.A.J."/>
        </authorList>
    </citation>
    <scope>NUCLEOTIDE SEQUENCE [LARGE SCALE GENOMIC DNA]</scope>
    <source>
        <strain evidence="4 5">MB42</strain>
    </source>
</reference>
<dbReference type="STRING" id="286115.A0A507CR89"/>
<dbReference type="PROSITE" id="PS00028">
    <property type="entry name" value="ZINC_FINGER_C2H2_1"/>
    <property type="match status" value="1"/>
</dbReference>
<keyword evidence="5" id="KW-1185">Reference proteome</keyword>
<accession>A0A507CR89</accession>
<evidence type="ECO:0000313" key="4">
    <source>
        <dbReference type="EMBL" id="TPX41675.1"/>
    </source>
</evidence>
<organism evidence="4 5">
    <name type="scientific">Synchytrium endobioticum</name>
    <dbReference type="NCBI Taxonomy" id="286115"/>
    <lineage>
        <taxon>Eukaryota</taxon>
        <taxon>Fungi</taxon>
        <taxon>Fungi incertae sedis</taxon>
        <taxon>Chytridiomycota</taxon>
        <taxon>Chytridiomycota incertae sedis</taxon>
        <taxon>Chytridiomycetes</taxon>
        <taxon>Synchytriales</taxon>
        <taxon>Synchytriaceae</taxon>
        <taxon>Synchytrium</taxon>
    </lineage>
</organism>
<sequence length="301" mass="33525">MCLRGIQVGRTLLLSIERQAPHPTTRFADSKANTPLFVDGAAASTNVTKASSSAADLPSIFHPAEAEGLLSDSYIFTSQGDHNPSYIDLDIDNIQQQDDRSFFGNDSYIIHPKLENRYDPFLFEATFSIDNGVIPRLDLPLSLSDDAPSLLDDYSDAESSSATTTITPESGNTEKKGETESLLGREACKALVRGTDGQFGCPYPRCRFRSNRKYNLSTHYDVTHLSIYPFVCDGCQKAFSRKFDKERHFLITHTEKKPLKLRNGSAGTVKRRFNDVDVDFIMPDSSGGKRVTRSATRYKPF</sequence>
<proteinExistence type="predicted"/>
<keyword evidence="1" id="KW-0862">Zinc</keyword>
<dbReference type="Gene3D" id="3.30.160.60">
    <property type="entry name" value="Classic Zinc Finger"/>
    <property type="match status" value="1"/>
</dbReference>
<comment type="caution">
    <text evidence="4">The sequence shown here is derived from an EMBL/GenBank/DDBJ whole genome shotgun (WGS) entry which is preliminary data.</text>
</comment>
<dbReference type="PROSITE" id="PS50157">
    <property type="entry name" value="ZINC_FINGER_C2H2_2"/>
    <property type="match status" value="1"/>
</dbReference>
<feature type="domain" description="C2H2-type" evidence="3">
    <location>
        <begin position="230"/>
        <end position="258"/>
    </location>
</feature>
<keyword evidence="1" id="KW-0863">Zinc-finger</keyword>
<protein>
    <recommendedName>
        <fullName evidence="3">C2H2-type domain-containing protein</fullName>
    </recommendedName>
</protein>
<evidence type="ECO:0000256" key="2">
    <source>
        <dbReference type="SAM" id="MobiDB-lite"/>
    </source>
</evidence>
<dbReference type="InterPro" id="IPR013087">
    <property type="entry name" value="Znf_C2H2_type"/>
</dbReference>
<evidence type="ECO:0000256" key="1">
    <source>
        <dbReference type="PROSITE-ProRule" id="PRU00042"/>
    </source>
</evidence>
<dbReference type="AlphaFoldDB" id="A0A507CR89"/>
<dbReference type="VEuPathDB" id="FungiDB:SeMB42_g05470"/>
<name>A0A507CR89_9FUNG</name>
<gene>
    <name evidence="4" type="ORF">SeMB42_g05470</name>
</gene>
<evidence type="ECO:0000259" key="3">
    <source>
        <dbReference type="PROSITE" id="PS50157"/>
    </source>
</evidence>
<keyword evidence="1" id="KW-0479">Metal-binding</keyword>